<feature type="non-terminal residue" evidence="1">
    <location>
        <position position="178"/>
    </location>
</feature>
<accession>X1IN53</accession>
<proteinExistence type="predicted"/>
<comment type="caution">
    <text evidence="1">The sequence shown here is derived from an EMBL/GenBank/DDBJ whole genome shotgun (WGS) entry which is preliminary data.</text>
</comment>
<reference evidence="1" key="1">
    <citation type="journal article" date="2014" name="Front. Microbiol.">
        <title>High frequency of phylogenetically diverse reductive dehalogenase-homologous genes in deep subseafloor sedimentary metagenomes.</title>
        <authorList>
            <person name="Kawai M."/>
            <person name="Futagami T."/>
            <person name="Toyoda A."/>
            <person name="Takaki Y."/>
            <person name="Nishi S."/>
            <person name="Hori S."/>
            <person name="Arai W."/>
            <person name="Tsubouchi T."/>
            <person name="Morono Y."/>
            <person name="Uchiyama I."/>
            <person name="Ito T."/>
            <person name="Fujiyama A."/>
            <person name="Inagaki F."/>
            <person name="Takami H."/>
        </authorList>
    </citation>
    <scope>NUCLEOTIDE SEQUENCE</scope>
    <source>
        <strain evidence="1">Expedition CK06-06</strain>
    </source>
</reference>
<protein>
    <submittedName>
        <fullName evidence="1">Uncharacterized protein</fullName>
    </submittedName>
</protein>
<gene>
    <name evidence="1" type="ORF">S03H2_43084</name>
</gene>
<sequence length="178" mass="20276">MPNQLKRDPTRTTLLRRKCIADMTRRFKKVSRAIQKLIVEDDALGLVTSQPMVFSQERQAWRFRSDANKIKAYRVWLQQQIDAEILTPVRGISGKPWLAPYIESSYKKGALRAYTDTHAEALAEDVTFYEGGKAEFLRQSFGAPEALSKIELLYTRAFDELKGVTDAMGQQMSRTLAG</sequence>
<name>X1IN53_9ZZZZ</name>
<organism evidence="1">
    <name type="scientific">marine sediment metagenome</name>
    <dbReference type="NCBI Taxonomy" id="412755"/>
    <lineage>
        <taxon>unclassified sequences</taxon>
        <taxon>metagenomes</taxon>
        <taxon>ecological metagenomes</taxon>
    </lineage>
</organism>
<evidence type="ECO:0000313" key="1">
    <source>
        <dbReference type="EMBL" id="GAH67534.1"/>
    </source>
</evidence>
<dbReference type="AlphaFoldDB" id="X1IN53"/>
<dbReference type="EMBL" id="BARU01026847">
    <property type="protein sequence ID" value="GAH67534.1"/>
    <property type="molecule type" value="Genomic_DNA"/>
</dbReference>